<dbReference type="GO" id="GO:0003824">
    <property type="term" value="F:catalytic activity"/>
    <property type="evidence" value="ECO:0007669"/>
    <property type="project" value="InterPro"/>
</dbReference>
<reference evidence="2" key="2">
    <citation type="submission" date="2020-09" db="EMBL/GenBank/DDBJ databases">
        <authorList>
            <person name="Sun Q."/>
            <person name="Zhou Y."/>
        </authorList>
    </citation>
    <scope>NUCLEOTIDE SEQUENCE</scope>
    <source>
        <strain evidence="2">CGMCC 1.15958</strain>
    </source>
</reference>
<dbReference type="RefSeq" id="WP_188770577.1">
    <property type="nucleotide sequence ID" value="NZ_BMKK01000015.1"/>
</dbReference>
<sequence length="980" mass="102221">MKKQLTLLLFILTFGAFGQANFSNSGGNWSFTQDFNTLITSSSATWTDNSTITGIYAQRTGTGTTIVANDGASNAGALYSYGTSTATERAIGSVGSGGAAAGNFSIGLRLTNNTGSPISSITVSYTGEQWRNSAAAAQTVAFSYITSNTAFSSVALTPSSALPTGYTAQAALDFTSPITGGTAGALNGNLAANRVAISSVINFTSPLPAGGEIILRWYDPDHTGSDHGLSIDDLTVSAGINTSPSLTVSPATINGLTYLENNGPSAGVSYSLSGLNLTPLANNITVTAPANFEVATSQNGSYADNLNVAYTGGTLFATQIFVRLKSGLAVGNYGGSGITVSNSGGGAASANVTVNGSVSNGLACGNATDIATVRATIPAQQTYTGSAGVTITGSITGIFGANKFYVQDATGGIAVFFTNVVTTNGLALGDVVRLTGTTARFNGESEIITLTCISKVSSGMVPAPTVFDSNNPLTNIALNDFLSANEGKLIKIVSANIQSTGTFVASTNYTVISCNNQGGTEIRIDATATNLIGTTIPTVTQDITGLVGRFINATGTDKLQLFPSLTTDLTNSANTCSVSGGCGLTTFTDDPNKLDVFNWNIEWLGHPTNGPSQSGTNDITQITNASNIIKDVKADVYMLQEICQYNPSNPADVTTAFGTILKALNDTYGANTFSGECSSAYSTSVADANPQRVCIIYKNSVVTKIYSKPMFENFTPATYPPTGTPSQFWASGRKPFKFLAKVNINNQTDTVLFVGLHAKSGSDLTSYNRRKYDVRAMYDTLQAEFPTRKTIVLGDLNDDVDKSIATGQISSYAPFLYTNPDETVIAGTRPSAFWNPISKTLSDANCASTASFPDYIDHQIISNEFYDNGVTGIKYSLASVSSFRPVVSNYSTTTSDHYPTVSRFEFGTACPQNLTLVDPTDSFSSGTQLKQASAVNGRIVATNMITGTANATFQAKSIELNAGFKADNGVIFKAEIGGCN</sequence>
<evidence type="ECO:0000313" key="2">
    <source>
        <dbReference type="EMBL" id="GGD79619.1"/>
    </source>
</evidence>
<dbReference type="InterPro" id="IPR055015">
    <property type="entry name" value="GCX_COOH"/>
</dbReference>
<organism evidence="2 3">
    <name type="scientific">Emticicia aquatilis</name>
    <dbReference type="NCBI Taxonomy" id="1537369"/>
    <lineage>
        <taxon>Bacteria</taxon>
        <taxon>Pseudomonadati</taxon>
        <taxon>Bacteroidota</taxon>
        <taxon>Cytophagia</taxon>
        <taxon>Cytophagales</taxon>
        <taxon>Leadbetterellaceae</taxon>
        <taxon>Emticicia</taxon>
    </lineage>
</organism>
<feature type="chain" id="PRO_5037664493" description="Endonuclease/exonuclease/phosphatase domain-containing protein" evidence="1">
    <location>
        <begin position="19"/>
        <end position="980"/>
    </location>
</feature>
<dbReference type="Proteomes" id="UP000609064">
    <property type="component" value="Unassembled WGS sequence"/>
</dbReference>
<dbReference type="Gene3D" id="3.60.10.10">
    <property type="entry name" value="Endonuclease/exonuclease/phosphatase"/>
    <property type="match status" value="1"/>
</dbReference>
<dbReference type="InterPro" id="IPR036691">
    <property type="entry name" value="Endo/exonu/phosph_ase_sf"/>
</dbReference>
<keyword evidence="1" id="KW-0732">Signal</keyword>
<accession>A0A916Z879</accession>
<evidence type="ECO:0000313" key="3">
    <source>
        <dbReference type="Proteomes" id="UP000609064"/>
    </source>
</evidence>
<feature type="signal peptide" evidence="1">
    <location>
        <begin position="1"/>
        <end position="18"/>
    </location>
</feature>
<gene>
    <name evidence="2" type="ORF">GCM10011514_49490</name>
</gene>
<proteinExistence type="predicted"/>
<reference evidence="2" key="1">
    <citation type="journal article" date="2014" name="Int. J. Syst. Evol. Microbiol.">
        <title>Complete genome sequence of Corynebacterium casei LMG S-19264T (=DSM 44701T), isolated from a smear-ripened cheese.</title>
        <authorList>
            <consortium name="US DOE Joint Genome Institute (JGI-PGF)"/>
            <person name="Walter F."/>
            <person name="Albersmeier A."/>
            <person name="Kalinowski J."/>
            <person name="Ruckert C."/>
        </authorList>
    </citation>
    <scope>NUCLEOTIDE SEQUENCE</scope>
    <source>
        <strain evidence="2">CGMCC 1.15958</strain>
    </source>
</reference>
<comment type="caution">
    <text evidence="2">The sequence shown here is derived from an EMBL/GenBank/DDBJ whole genome shotgun (WGS) entry which is preliminary data.</text>
</comment>
<name>A0A916Z879_9BACT</name>
<dbReference type="SUPFAM" id="SSF56219">
    <property type="entry name" value="DNase I-like"/>
    <property type="match status" value="1"/>
</dbReference>
<dbReference type="NCBIfam" id="NF045639">
    <property type="entry name" value="GCX_COOH"/>
    <property type="match status" value="1"/>
</dbReference>
<evidence type="ECO:0000256" key="1">
    <source>
        <dbReference type="SAM" id="SignalP"/>
    </source>
</evidence>
<evidence type="ECO:0008006" key="4">
    <source>
        <dbReference type="Google" id="ProtNLM"/>
    </source>
</evidence>
<protein>
    <recommendedName>
        <fullName evidence="4">Endonuclease/exonuclease/phosphatase domain-containing protein</fullName>
    </recommendedName>
</protein>
<dbReference type="AlphaFoldDB" id="A0A916Z879"/>
<keyword evidence="3" id="KW-1185">Reference proteome</keyword>
<dbReference type="EMBL" id="BMKK01000015">
    <property type="protein sequence ID" value="GGD79619.1"/>
    <property type="molecule type" value="Genomic_DNA"/>
</dbReference>